<reference evidence="1" key="1">
    <citation type="submission" date="2024-03" db="EMBL/GenBank/DDBJ databases">
        <title>Novel Streptomyces species of biotechnological and ecological value are a feature of Machair soil.</title>
        <authorList>
            <person name="Prole J.R."/>
            <person name="Goodfellow M."/>
            <person name="Allenby N."/>
            <person name="Ward A.C."/>
        </authorList>
    </citation>
    <scope>NUCLEOTIDE SEQUENCE</scope>
    <source>
        <strain evidence="1">MS2.AVA.5</strain>
    </source>
</reference>
<keyword evidence="2" id="KW-1185">Reference proteome</keyword>
<organism evidence="1 2">
    <name type="scientific">Streptomyces achmelvichensis</name>
    <dbReference type="NCBI Taxonomy" id="3134111"/>
    <lineage>
        <taxon>Bacteria</taxon>
        <taxon>Bacillati</taxon>
        <taxon>Actinomycetota</taxon>
        <taxon>Actinomycetes</taxon>
        <taxon>Kitasatosporales</taxon>
        <taxon>Streptomycetaceae</taxon>
        <taxon>Streptomyces</taxon>
    </lineage>
</organism>
<sequence length="108" mass="11936">MTVNKDRGMTETWHLPDCPGHLANRIFLEDSARQVQEEQAWAEGVFPGAFQRVREAAAALTPGDPAASIAGALCELVQTQAERAGCVTLPEWVRILERYFPPHLPPLD</sequence>
<accession>A0ACC6Q8L0</accession>
<dbReference type="Proteomes" id="UP001377168">
    <property type="component" value="Unassembled WGS sequence"/>
</dbReference>
<gene>
    <name evidence="1" type="ORF">WKI67_41805</name>
</gene>
<evidence type="ECO:0000313" key="1">
    <source>
        <dbReference type="EMBL" id="MEJ8639864.1"/>
    </source>
</evidence>
<comment type="caution">
    <text evidence="1">The sequence shown here is derived from an EMBL/GenBank/DDBJ whole genome shotgun (WGS) entry which is preliminary data.</text>
</comment>
<proteinExistence type="predicted"/>
<protein>
    <submittedName>
        <fullName evidence="1">Uncharacterized protein</fullName>
    </submittedName>
</protein>
<evidence type="ECO:0000313" key="2">
    <source>
        <dbReference type="Proteomes" id="UP001377168"/>
    </source>
</evidence>
<name>A0ACC6Q8L0_9ACTN</name>
<dbReference type="EMBL" id="JBBKAJ010000024">
    <property type="protein sequence ID" value="MEJ8639864.1"/>
    <property type="molecule type" value="Genomic_DNA"/>
</dbReference>